<dbReference type="SMART" id="SM00479">
    <property type="entry name" value="EXOIII"/>
    <property type="match status" value="1"/>
</dbReference>
<sequence length="223" mass="24582">MFDKLFGRSPTPETQPHADAYELVGTCRWVVVDTETTGLNIRHDRIISIAAVAVHLEPDLSDGHIPLADTFEAVIHQAHPKAKKDNILIHHIGVDAQGKGHAEADVLGWFVNWVGDSPIFAYHAPFDKAMIANALKHVGMPEMSNPWVDVQPIANWVTRQSHALGLDECVEHFGLESIARHSAASDTFVTAELLLKLLRHTQSVATDFKQLQQLASQNATRIG</sequence>
<accession>A0ABY4ALS5</accession>
<dbReference type="PANTHER" id="PTHR30231:SF4">
    <property type="entry name" value="PROTEIN NEN2"/>
    <property type="match status" value="1"/>
</dbReference>
<keyword evidence="2" id="KW-0378">Hydrolase</keyword>
<keyword evidence="6" id="KW-1185">Reference proteome</keyword>
<feature type="domain" description="Exonuclease" evidence="4">
    <location>
        <begin position="28"/>
        <end position="203"/>
    </location>
</feature>
<organism evidence="5 6">
    <name type="scientific">Orrella daihaiensis</name>
    <dbReference type="NCBI Taxonomy" id="2782176"/>
    <lineage>
        <taxon>Bacteria</taxon>
        <taxon>Pseudomonadati</taxon>
        <taxon>Pseudomonadota</taxon>
        <taxon>Betaproteobacteria</taxon>
        <taxon>Burkholderiales</taxon>
        <taxon>Alcaligenaceae</taxon>
        <taxon>Orrella</taxon>
    </lineage>
</organism>
<dbReference type="PANTHER" id="PTHR30231">
    <property type="entry name" value="DNA POLYMERASE III SUBUNIT EPSILON"/>
    <property type="match status" value="1"/>
</dbReference>
<dbReference type="SUPFAM" id="SSF53098">
    <property type="entry name" value="Ribonuclease H-like"/>
    <property type="match status" value="1"/>
</dbReference>
<dbReference type="CDD" id="cd06127">
    <property type="entry name" value="DEDDh"/>
    <property type="match status" value="1"/>
</dbReference>
<reference evidence="5 6" key="1">
    <citation type="submission" date="2020-11" db="EMBL/GenBank/DDBJ databases">
        <title>Algicoccus daihaiensis sp.nov., isolated from Daihai Lake in Inner Mongolia.</title>
        <authorList>
            <person name="Kai J."/>
        </authorList>
    </citation>
    <scope>NUCLEOTIDE SEQUENCE [LARGE SCALE GENOMIC DNA]</scope>
    <source>
        <strain evidence="6">f23</strain>
    </source>
</reference>
<evidence type="ECO:0000313" key="6">
    <source>
        <dbReference type="Proteomes" id="UP000831607"/>
    </source>
</evidence>
<dbReference type="InterPro" id="IPR012337">
    <property type="entry name" value="RNaseH-like_sf"/>
</dbReference>
<proteinExistence type="predicted"/>
<evidence type="ECO:0000256" key="1">
    <source>
        <dbReference type="ARBA" id="ARBA00022722"/>
    </source>
</evidence>
<name>A0ABY4ALS5_9BURK</name>
<dbReference type="InterPro" id="IPR013520">
    <property type="entry name" value="Ribonucl_H"/>
</dbReference>
<keyword evidence="3 5" id="KW-0269">Exonuclease</keyword>
<dbReference type="GO" id="GO:0004527">
    <property type="term" value="F:exonuclease activity"/>
    <property type="evidence" value="ECO:0007669"/>
    <property type="project" value="UniProtKB-KW"/>
</dbReference>
<dbReference type="Gene3D" id="3.30.420.10">
    <property type="entry name" value="Ribonuclease H-like superfamily/Ribonuclease H"/>
    <property type="match status" value="1"/>
</dbReference>
<dbReference type="Pfam" id="PF00929">
    <property type="entry name" value="RNase_T"/>
    <property type="match status" value="1"/>
</dbReference>
<dbReference type="EMBL" id="CP063982">
    <property type="protein sequence ID" value="UOD50898.1"/>
    <property type="molecule type" value="Genomic_DNA"/>
</dbReference>
<evidence type="ECO:0000259" key="4">
    <source>
        <dbReference type="SMART" id="SM00479"/>
    </source>
</evidence>
<dbReference type="InterPro" id="IPR036397">
    <property type="entry name" value="RNaseH_sf"/>
</dbReference>
<evidence type="ECO:0000256" key="2">
    <source>
        <dbReference type="ARBA" id="ARBA00022801"/>
    </source>
</evidence>
<protein>
    <submittedName>
        <fullName evidence="5">3'-5' exonuclease</fullName>
    </submittedName>
</protein>
<dbReference type="RefSeq" id="WP_243479310.1">
    <property type="nucleotide sequence ID" value="NZ_CP063982.1"/>
</dbReference>
<evidence type="ECO:0000313" key="5">
    <source>
        <dbReference type="EMBL" id="UOD50898.1"/>
    </source>
</evidence>
<gene>
    <name evidence="5" type="ORF">DHf2319_02950</name>
</gene>
<keyword evidence="1" id="KW-0540">Nuclease</keyword>
<evidence type="ECO:0000256" key="3">
    <source>
        <dbReference type="ARBA" id="ARBA00022839"/>
    </source>
</evidence>
<dbReference type="Proteomes" id="UP000831607">
    <property type="component" value="Chromosome"/>
</dbReference>